<feature type="compositionally biased region" description="Basic and acidic residues" evidence="7">
    <location>
        <begin position="42"/>
        <end position="59"/>
    </location>
</feature>
<keyword evidence="4" id="KW-1005">Bacterial flagellum biogenesis</keyword>
<dbReference type="GO" id="GO:0005829">
    <property type="term" value="C:cytosol"/>
    <property type="evidence" value="ECO:0007669"/>
    <property type="project" value="TreeGrafter"/>
</dbReference>
<dbReference type="Pfam" id="PF02108">
    <property type="entry name" value="FliH"/>
    <property type="match status" value="1"/>
</dbReference>
<comment type="similarity">
    <text evidence="2">Belongs to the FliH family.</text>
</comment>
<dbReference type="PANTHER" id="PTHR34982">
    <property type="entry name" value="YOP PROTEINS TRANSLOCATION PROTEIN L"/>
    <property type="match status" value="1"/>
</dbReference>
<dbReference type="GO" id="GO:0044781">
    <property type="term" value="P:bacterial-type flagellum organization"/>
    <property type="evidence" value="ECO:0007669"/>
    <property type="project" value="UniProtKB-KW"/>
</dbReference>
<accession>A0A4R8UQ34</accession>
<name>A0A4R8UQ34_9MICO</name>
<feature type="region of interest" description="Disordered" evidence="7">
    <location>
        <begin position="1"/>
        <end position="65"/>
    </location>
</feature>
<evidence type="ECO:0000256" key="3">
    <source>
        <dbReference type="ARBA" id="ARBA00022448"/>
    </source>
</evidence>
<feature type="compositionally biased region" description="Polar residues" evidence="7">
    <location>
        <begin position="21"/>
        <end position="33"/>
    </location>
</feature>
<evidence type="ECO:0000256" key="6">
    <source>
        <dbReference type="ARBA" id="ARBA00023225"/>
    </source>
</evidence>
<evidence type="ECO:0000313" key="9">
    <source>
        <dbReference type="EMBL" id="TFB69644.1"/>
    </source>
</evidence>
<evidence type="ECO:0000259" key="8">
    <source>
        <dbReference type="Pfam" id="PF02108"/>
    </source>
</evidence>
<reference evidence="9 10" key="1">
    <citation type="submission" date="2019-03" db="EMBL/GenBank/DDBJ databases">
        <title>Genomics of glacier-inhabiting Cryobacterium strains.</title>
        <authorList>
            <person name="Liu Q."/>
            <person name="Xin Y.-H."/>
        </authorList>
    </citation>
    <scope>NUCLEOTIDE SEQUENCE [LARGE SCALE GENOMIC DNA]</scope>
    <source>
        <strain evidence="9 10">HLT2-23</strain>
    </source>
</reference>
<dbReference type="InterPro" id="IPR051472">
    <property type="entry name" value="T3SS_Stator/FliH"/>
</dbReference>
<feature type="domain" description="Flagellar assembly protein FliH/Type III secretion system HrpE" evidence="8">
    <location>
        <begin position="104"/>
        <end position="221"/>
    </location>
</feature>
<keyword evidence="6" id="KW-1006">Bacterial flagellum protein export</keyword>
<keyword evidence="10" id="KW-1185">Reference proteome</keyword>
<comment type="caution">
    <text evidence="9">The sequence shown here is derived from an EMBL/GenBank/DDBJ whole genome shotgun (WGS) entry which is preliminary data.</text>
</comment>
<dbReference type="GO" id="GO:0015031">
    <property type="term" value="P:protein transport"/>
    <property type="evidence" value="ECO:0007669"/>
    <property type="project" value="UniProtKB-KW"/>
</dbReference>
<evidence type="ECO:0000313" key="10">
    <source>
        <dbReference type="Proteomes" id="UP000298173"/>
    </source>
</evidence>
<comment type="function">
    <text evidence="1">Needed for flagellar regrowth and assembly.</text>
</comment>
<keyword evidence="5" id="KW-0653">Protein transport</keyword>
<dbReference type="InterPro" id="IPR018035">
    <property type="entry name" value="Flagellar_FliH/T3SS_HrpE"/>
</dbReference>
<evidence type="ECO:0000256" key="2">
    <source>
        <dbReference type="ARBA" id="ARBA00006602"/>
    </source>
</evidence>
<sequence>MPAPQSCGRSATWKPRAASPCNATPTTNMSTDTGFGRMAFPRLRDEEQDREAEQSRAEGHAAGYTEGLRLAAADVERRADEINAEHAQNERYGEAQIDHAVLLLAAAARALDERSVPLIQQAEGALVNMSLELAEAILGVELSRTEPSARRALERALHQPDQLDRSEVHTIRMHPDDLAILGEQTRALDSIRFIADSRLKRGDAITEFSDGFLDARIGTAFARATAALTAEQR</sequence>
<organism evidence="9 10">
    <name type="scientific">Cryobacterium glaciale</name>
    <dbReference type="NCBI Taxonomy" id="1259145"/>
    <lineage>
        <taxon>Bacteria</taxon>
        <taxon>Bacillati</taxon>
        <taxon>Actinomycetota</taxon>
        <taxon>Actinomycetes</taxon>
        <taxon>Micrococcales</taxon>
        <taxon>Microbacteriaceae</taxon>
        <taxon>Cryobacterium</taxon>
    </lineage>
</organism>
<evidence type="ECO:0000256" key="4">
    <source>
        <dbReference type="ARBA" id="ARBA00022795"/>
    </source>
</evidence>
<proteinExistence type="inferred from homology"/>
<evidence type="ECO:0000256" key="1">
    <source>
        <dbReference type="ARBA" id="ARBA00003041"/>
    </source>
</evidence>
<dbReference type="Proteomes" id="UP000298173">
    <property type="component" value="Unassembled WGS sequence"/>
</dbReference>
<dbReference type="AlphaFoldDB" id="A0A4R8UQ34"/>
<dbReference type="OrthoDB" id="5114026at2"/>
<gene>
    <name evidence="9" type="ORF">E3O06_15050</name>
</gene>
<dbReference type="PANTHER" id="PTHR34982:SF1">
    <property type="entry name" value="FLAGELLAR ASSEMBLY PROTEIN FLIH"/>
    <property type="match status" value="1"/>
</dbReference>
<evidence type="ECO:0000256" key="5">
    <source>
        <dbReference type="ARBA" id="ARBA00022927"/>
    </source>
</evidence>
<dbReference type="EMBL" id="SOEY01000030">
    <property type="protein sequence ID" value="TFB69644.1"/>
    <property type="molecule type" value="Genomic_DNA"/>
</dbReference>
<evidence type="ECO:0000256" key="7">
    <source>
        <dbReference type="SAM" id="MobiDB-lite"/>
    </source>
</evidence>
<keyword evidence="3" id="KW-0813">Transport</keyword>
<protein>
    <recommendedName>
        <fullName evidence="8">Flagellar assembly protein FliH/Type III secretion system HrpE domain-containing protein</fullName>
    </recommendedName>
</protein>